<comment type="caution">
    <text evidence="1">The sequence shown here is derived from an EMBL/GenBank/DDBJ whole genome shotgun (WGS) entry which is preliminary data.</text>
</comment>
<dbReference type="RefSeq" id="WP_179251894.1">
    <property type="nucleotide sequence ID" value="NZ_JACBIV010000003.1"/>
</dbReference>
<protein>
    <submittedName>
        <fullName evidence="1">Plasmid partitioning/stability family protein</fullName>
    </submittedName>
</protein>
<accession>A0AAW3WJM6</accession>
<dbReference type="InterPro" id="IPR038307">
    <property type="entry name" value="StbB_sf"/>
</dbReference>
<reference evidence="1" key="1">
    <citation type="submission" date="2020-08" db="EMBL/GenBank/DDBJ databases">
        <title>Food and environmental bacterial isolates.</title>
        <authorList>
            <person name="Richter L."/>
            <person name="Du Plessis E.M."/>
            <person name="Duvenage S."/>
            <person name="Allam M."/>
            <person name="Korsten L."/>
        </authorList>
    </citation>
    <scope>NUCLEOTIDE SEQUENCE</scope>
    <source>
        <strain evidence="1">UPMP2127</strain>
    </source>
</reference>
<organism evidence="1 2">
    <name type="scientific">Serratia fonticola</name>
    <dbReference type="NCBI Taxonomy" id="47917"/>
    <lineage>
        <taxon>Bacteria</taxon>
        <taxon>Pseudomonadati</taxon>
        <taxon>Pseudomonadota</taxon>
        <taxon>Gammaproteobacteria</taxon>
        <taxon>Enterobacterales</taxon>
        <taxon>Yersiniaceae</taxon>
        <taxon>Serratia</taxon>
    </lineage>
</organism>
<dbReference type="EMBL" id="JACNYO010000002">
    <property type="protein sequence ID" value="MBC3211038.1"/>
    <property type="molecule type" value="Genomic_DNA"/>
</dbReference>
<dbReference type="Pfam" id="PF10784">
    <property type="entry name" value="Plasmid_stab_B"/>
    <property type="match status" value="1"/>
</dbReference>
<proteinExistence type="predicted"/>
<evidence type="ECO:0000313" key="2">
    <source>
        <dbReference type="Proteomes" id="UP000659084"/>
    </source>
</evidence>
<dbReference type="Gene3D" id="6.10.290.20">
    <property type="match status" value="1"/>
</dbReference>
<dbReference type="AlphaFoldDB" id="A0AAW3WJM6"/>
<gene>
    <name evidence="1" type="ORF">H8J20_02705</name>
</gene>
<name>A0AAW3WJM6_SERFO</name>
<dbReference type="InterPro" id="IPR019720">
    <property type="entry name" value="Plasmid_stability_protein_StbB"/>
</dbReference>
<evidence type="ECO:0000313" key="1">
    <source>
        <dbReference type="EMBL" id="MBC3211038.1"/>
    </source>
</evidence>
<dbReference type="Proteomes" id="UP000659084">
    <property type="component" value="Unassembled WGS sequence"/>
</dbReference>
<sequence>MMDNKRKKIISYLHPSIYPQDRLAQHYVERLPVQVRGDFYRQAIICGVALSSIDPRLVNLISGFFTESITAEDVIKLVAQVTAFPVSRFDVNNVRSDIIENSSGSHINTVPEIKKVEKTAIENLSKLKI</sequence>